<organism evidence="1">
    <name type="scientific">uncultured Flavobacteriia bacterium</name>
    <dbReference type="NCBI Taxonomy" id="212695"/>
    <lineage>
        <taxon>Bacteria</taxon>
        <taxon>Pseudomonadati</taxon>
        <taxon>Bacteroidota</taxon>
        <taxon>Flavobacteriia</taxon>
        <taxon>environmental samples</taxon>
    </lineage>
</organism>
<protein>
    <submittedName>
        <fullName evidence="1">Uncharacterized protein</fullName>
    </submittedName>
</protein>
<dbReference type="AlphaFoldDB" id="F4MMQ2"/>
<dbReference type="EMBL" id="FQ032823">
    <property type="protein sequence ID" value="CBL87415.1"/>
    <property type="molecule type" value="Genomic_DNA"/>
</dbReference>
<proteinExistence type="predicted"/>
<evidence type="ECO:0000313" key="1">
    <source>
        <dbReference type="EMBL" id="CBL87415.1"/>
    </source>
</evidence>
<reference evidence="1" key="2">
    <citation type="journal article" date="2012" name="Environ. Microbiol.">
        <title>Genomic content of uncultured Bacteroidetes from contrasting oceanic provinces in the North Atlantic Ocean.</title>
        <authorList>
            <person name="Gomez-Pereira P.R."/>
            <person name="Schuler M."/>
            <person name="Fuchs B.M."/>
            <person name="Bennke C."/>
            <person name="Teeling H."/>
            <person name="Waldmann J."/>
            <person name="Richter M."/>
            <person name="Barbe V."/>
            <person name="Bataille E."/>
            <person name="Glockner F.O."/>
            <person name="Amann R."/>
        </authorList>
    </citation>
    <scope>NUCLEOTIDE SEQUENCE</scope>
</reference>
<reference evidence="1" key="1">
    <citation type="submission" date="2010-05" db="EMBL/GenBank/DDBJ databases">
        <authorList>
            <person name="Genoscope - CEA"/>
        </authorList>
    </citation>
    <scope>NUCLEOTIDE SEQUENCE</scope>
</reference>
<accession>F4MMQ2</accession>
<gene>
    <name evidence="1" type="ORF">S18_848_0002</name>
</gene>
<sequence length="68" mass="8085">MERFARPQGFSPYAWTTTKRIAMEVWKCHFAGRQFARTLNFMHPLFYQMIRTPEGLPLVPESCMRGFI</sequence>
<name>F4MMQ2_9BACT</name>